<accession>A0A6C0HPI7</accession>
<proteinExistence type="predicted"/>
<organism evidence="1">
    <name type="scientific">viral metagenome</name>
    <dbReference type="NCBI Taxonomy" id="1070528"/>
    <lineage>
        <taxon>unclassified sequences</taxon>
        <taxon>metagenomes</taxon>
        <taxon>organismal metagenomes</taxon>
    </lineage>
</organism>
<dbReference type="EMBL" id="MN739998">
    <property type="protein sequence ID" value="QHT82314.1"/>
    <property type="molecule type" value="Genomic_DNA"/>
</dbReference>
<name>A0A6C0HPI7_9ZZZZ</name>
<sequence>MDKSDVLQIFNRQFKEFVENISESFPKNTTISKMKTALNLLIVVKPNLVYKGVKKFVIDMYRTEIDSGDITFFIDKDYKQDLSKASGSESFLKIVNEYATVDSDSNSILEKIEALKGPVREMNHAEQQNVMKYIQNLMKLSDLYETR</sequence>
<dbReference type="AlphaFoldDB" id="A0A6C0HPI7"/>
<evidence type="ECO:0000313" key="1">
    <source>
        <dbReference type="EMBL" id="QHT82314.1"/>
    </source>
</evidence>
<reference evidence="1" key="1">
    <citation type="journal article" date="2020" name="Nature">
        <title>Giant virus diversity and host interactions through global metagenomics.</title>
        <authorList>
            <person name="Schulz F."/>
            <person name="Roux S."/>
            <person name="Paez-Espino D."/>
            <person name="Jungbluth S."/>
            <person name="Walsh D.A."/>
            <person name="Denef V.J."/>
            <person name="McMahon K.D."/>
            <person name="Konstantinidis K.T."/>
            <person name="Eloe-Fadrosh E.A."/>
            <person name="Kyrpides N.C."/>
            <person name="Woyke T."/>
        </authorList>
    </citation>
    <scope>NUCLEOTIDE SEQUENCE</scope>
    <source>
        <strain evidence="1">GVMAG-M-3300023184-161</strain>
    </source>
</reference>
<protein>
    <submittedName>
        <fullName evidence="1">Uncharacterized protein</fullName>
    </submittedName>
</protein>